<evidence type="ECO:0000256" key="1">
    <source>
        <dbReference type="SAM" id="MobiDB-lite"/>
    </source>
</evidence>
<reference evidence="2 3" key="1">
    <citation type="journal article" date="2018" name="PLoS Genet.">
        <title>Population sequencing reveals clonal diversity and ancestral inbreeding in the grapevine cultivar Chardonnay.</title>
        <authorList>
            <person name="Roach M.J."/>
            <person name="Johnson D.L."/>
            <person name="Bohlmann J."/>
            <person name="van Vuuren H.J."/>
            <person name="Jones S.J."/>
            <person name="Pretorius I.S."/>
            <person name="Schmidt S.A."/>
            <person name="Borneman A.R."/>
        </authorList>
    </citation>
    <scope>NUCLEOTIDE SEQUENCE [LARGE SCALE GENOMIC DNA]</scope>
    <source>
        <strain evidence="3">cv. Chardonnay</strain>
        <tissue evidence="2">Leaf</tissue>
    </source>
</reference>
<gene>
    <name evidence="2" type="ORF">CK203_041843</name>
</gene>
<proteinExistence type="predicted"/>
<dbReference type="EMBL" id="QGNW01000697">
    <property type="protein sequence ID" value="RVW64940.1"/>
    <property type="molecule type" value="Genomic_DNA"/>
</dbReference>
<dbReference type="AlphaFoldDB" id="A0A438FYA2"/>
<accession>A0A438FYA2</accession>
<feature type="compositionally biased region" description="Low complexity" evidence="1">
    <location>
        <begin position="52"/>
        <end position="70"/>
    </location>
</feature>
<evidence type="ECO:0000313" key="2">
    <source>
        <dbReference type="EMBL" id="RVW64940.1"/>
    </source>
</evidence>
<feature type="region of interest" description="Disordered" evidence="1">
    <location>
        <begin position="50"/>
        <end position="72"/>
    </location>
</feature>
<comment type="caution">
    <text evidence="2">The sequence shown here is derived from an EMBL/GenBank/DDBJ whole genome shotgun (WGS) entry which is preliminary data.</text>
</comment>
<sequence>MKMRRVRRPRLSDVMQARLGPQAPSVEGQPCLSGTLKARLGPSTAYLCQNDPSQPLRQQQARALATRAPPGSISRRFGSHALFIPLDPHIINYEPSKGFIVPKFTTIRRNKRSVRSHHALQTAHDPRYRK</sequence>
<evidence type="ECO:0000313" key="3">
    <source>
        <dbReference type="Proteomes" id="UP000288805"/>
    </source>
</evidence>
<dbReference type="Proteomes" id="UP000288805">
    <property type="component" value="Unassembled WGS sequence"/>
</dbReference>
<name>A0A438FYA2_VITVI</name>
<protein>
    <submittedName>
        <fullName evidence="2">Uncharacterized protein</fullName>
    </submittedName>
</protein>
<organism evidence="2 3">
    <name type="scientific">Vitis vinifera</name>
    <name type="common">Grape</name>
    <dbReference type="NCBI Taxonomy" id="29760"/>
    <lineage>
        <taxon>Eukaryota</taxon>
        <taxon>Viridiplantae</taxon>
        <taxon>Streptophyta</taxon>
        <taxon>Embryophyta</taxon>
        <taxon>Tracheophyta</taxon>
        <taxon>Spermatophyta</taxon>
        <taxon>Magnoliopsida</taxon>
        <taxon>eudicotyledons</taxon>
        <taxon>Gunneridae</taxon>
        <taxon>Pentapetalae</taxon>
        <taxon>rosids</taxon>
        <taxon>Vitales</taxon>
        <taxon>Vitaceae</taxon>
        <taxon>Viteae</taxon>
        <taxon>Vitis</taxon>
    </lineage>
</organism>
<feature type="region of interest" description="Disordered" evidence="1">
    <location>
        <begin position="110"/>
        <end position="130"/>
    </location>
</feature>